<keyword evidence="3" id="KW-1185">Reference proteome</keyword>
<feature type="transmembrane region" description="Helical" evidence="1">
    <location>
        <begin position="87"/>
        <end position="106"/>
    </location>
</feature>
<reference evidence="2 3" key="1">
    <citation type="submission" date="2022-05" db="EMBL/GenBank/DDBJ databases">
        <authorList>
            <consortium name="Genoscope - CEA"/>
            <person name="William W."/>
        </authorList>
    </citation>
    <scope>NUCLEOTIDE SEQUENCE [LARGE SCALE GENOMIC DNA]</scope>
</reference>
<feature type="transmembrane region" description="Helical" evidence="1">
    <location>
        <begin position="52"/>
        <end position="75"/>
    </location>
</feature>
<protein>
    <submittedName>
        <fullName evidence="2">Uncharacterized protein</fullName>
    </submittedName>
</protein>
<dbReference type="Proteomes" id="UP001159428">
    <property type="component" value="Unassembled WGS sequence"/>
</dbReference>
<organism evidence="2 3">
    <name type="scientific">Pocillopora meandrina</name>
    <dbReference type="NCBI Taxonomy" id="46732"/>
    <lineage>
        <taxon>Eukaryota</taxon>
        <taxon>Metazoa</taxon>
        <taxon>Cnidaria</taxon>
        <taxon>Anthozoa</taxon>
        <taxon>Hexacorallia</taxon>
        <taxon>Scleractinia</taxon>
        <taxon>Astrocoeniina</taxon>
        <taxon>Pocilloporidae</taxon>
        <taxon>Pocillopora</taxon>
    </lineage>
</organism>
<proteinExistence type="predicted"/>
<evidence type="ECO:0000313" key="2">
    <source>
        <dbReference type="EMBL" id="CAH3132166.1"/>
    </source>
</evidence>
<feature type="non-terminal residue" evidence="2">
    <location>
        <position position="124"/>
    </location>
</feature>
<comment type="caution">
    <text evidence="2">The sequence shown here is derived from an EMBL/GenBank/DDBJ whole genome shotgun (WGS) entry which is preliminary data.</text>
</comment>
<keyword evidence="1" id="KW-0812">Transmembrane</keyword>
<dbReference type="AlphaFoldDB" id="A0AAU9X0K0"/>
<accession>A0AAU9X0K0</accession>
<keyword evidence="1" id="KW-1133">Transmembrane helix</keyword>
<evidence type="ECO:0000313" key="3">
    <source>
        <dbReference type="Proteomes" id="UP001159428"/>
    </source>
</evidence>
<evidence type="ECO:0000256" key="1">
    <source>
        <dbReference type="SAM" id="Phobius"/>
    </source>
</evidence>
<name>A0AAU9X0K0_9CNID</name>
<sequence length="124" mass="14171">MGNLSWIVETERLRIRANCYVAFSPQLSHHCRPRVKLGACCTTIHSYLCRPIVLITADLMEEVYVFFVFFYCMYLSRIRFLAETDRLVMTLFVVVTTNSVSSRAILPVMVLASTPKTGMVILRG</sequence>
<keyword evidence="1" id="KW-0472">Membrane</keyword>
<gene>
    <name evidence="2" type="ORF">PMEA_00014517</name>
</gene>
<dbReference type="EMBL" id="CALNXJ010000026">
    <property type="protein sequence ID" value="CAH3132166.1"/>
    <property type="molecule type" value="Genomic_DNA"/>
</dbReference>